<name>A0A6G1EFX2_9ORYZ</name>
<gene>
    <name evidence="4" type="ORF">E2562_006662</name>
</gene>
<accession>A0A6G1EFX2</accession>
<evidence type="ECO:0000256" key="2">
    <source>
        <dbReference type="SAM" id="MobiDB-lite"/>
    </source>
</evidence>
<evidence type="ECO:0000259" key="3">
    <source>
        <dbReference type="PROSITE" id="PS50097"/>
    </source>
</evidence>
<evidence type="ECO:0000256" key="1">
    <source>
        <dbReference type="ARBA" id="ARBA00004906"/>
    </source>
</evidence>
<dbReference type="InterPro" id="IPR000210">
    <property type="entry name" value="BTB/POZ_dom"/>
</dbReference>
<keyword evidence="5" id="KW-1185">Reference proteome</keyword>
<dbReference type="Pfam" id="PF00651">
    <property type="entry name" value="BTB"/>
    <property type="match status" value="1"/>
</dbReference>
<dbReference type="PANTHER" id="PTHR26379:SF483">
    <property type="entry name" value="OS11G0619800 PROTEIN"/>
    <property type="match status" value="1"/>
</dbReference>
<comment type="pathway">
    <text evidence="1">Protein modification; protein ubiquitination.</text>
</comment>
<sequence length="86" mass="9293">MRWKILKDDSFTIGCDIAVVRDDDDGNSTAASSPFVVMPPSDMHEHSGLSSSEDHGATDVTFEVGGKMFAAHRRVLAVRSSVSWAP</sequence>
<comment type="caution">
    <text evidence="4">The sequence shown here is derived from an EMBL/GenBank/DDBJ whole genome shotgun (WGS) entry which is preliminary data.</text>
</comment>
<evidence type="ECO:0000313" key="4">
    <source>
        <dbReference type="EMBL" id="KAF0923688.1"/>
    </source>
</evidence>
<dbReference type="SUPFAM" id="SSF54695">
    <property type="entry name" value="POZ domain"/>
    <property type="match status" value="1"/>
</dbReference>
<protein>
    <recommendedName>
        <fullName evidence="3">BTB domain-containing protein</fullName>
    </recommendedName>
</protein>
<organism evidence="4 5">
    <name type="scientific">Oryza meyeriana var. granulata</name>
    <dbReference type="NCBI Taxonomy" id="110450"/>
    <lineage>
        <taxon>Eukaryota</taxon>
        <taxon>Viridiplantae</taxon>
        <taxon>Streptophyta</taxon>
        <taxon>Embryophyta</taxon>
        <taxon>Tracheophyta</taxon>
        <taxon>Spermatophyta</taxon>
        <taxon>Magnoliopsida</taxon>
        <taxon>Liliopsida</taxon>
        <taxon>Poales</taxon>
        <taxon>Poaceae</taxon>
        <taxon>BOP clade</taxon>
        <taxon>Oryzoideae</taxon>
        <taxon>Oryzeae</taxon>
        <taxon>Oryzinae</taxon>
        <taxon>Oryza</taxon>
        <taxon>Oryza meyeriana</taxon>
    </lineage>
</organism>
<dbReference type="PROSITE" id="PS50097">
    <property type="entry name" value="BTB"/>
    <property type="match status" value="1"/>
</dbReference>
<dbReference type="GO" id="GO:0016567">
    <property type="term" value="P:protein ubiquitination"/>
    <property type="evidence" value="ECO:0007669"/>
    <property type="project" value="InterPro"/>
</dbReference>
<proteinExistence type="predicted"/>
<dbReference type="AlphaFoldDB" id="A0A6G1EFX2"/>
<dbReference type="InterPro" id="IPR011333">
    <property type="entry name" value="SKP1/BTB/POZ_sf"/>
</dbReference>
<dbReference type="InterPro" id="IPR045005">
    <property type="entry name" value="BPM1-6"/>
</dbReference>
<dbReference type="EMBL" id="SPHZ02000003">
    <property type="protein sequence ID" value="KAF0923688.1"/>
    <property type="molecule type" value="Genomic_DNA"/>
</dbReference>
<dbReference type="OrthoDB" id="6359816at2759"/>
<feature type="compositionally biased region" description="Basic and acidic residues" evidence="2">
    <location>
        <begin position="42"/>
        <end position="57"/>
    </location>
</feature>
<reference evidence="4 5" key="1">
    <citation type="submission" date="2019-11" db="EMBL/GenBank/DDBJ databases">
        <title>Whole genome sequence of Oryza granulata.</title>
        <authorList>
            <person name="Li W."/>
        </authorList>
    </citation>
    <scope>NUCLEOTIDE SEQUENCE [LARGE SCALE GENOMIC DNA]</scope>
    <source>
        <strain evidence="5">cv. Menghai</strain>
        <tissue evidence="4">Leaf</tissue>
    </source>
</reference>
<feature type="region of interest" description="Disordered" evidence="2">
    <location>
        <begin position="23"/>
        <end position="57"/>
    </location>
</feature>
<dbReference type="PANTHER" id="PTHR26379">
    <property type="entry name" value="BTB/POZ AND MATH DOMAIN-CONTAINING PROTEIN 1"/>
    <property type="match status" value="1"/>
</dbReference>
<dbReference type="Proteomes" id="UP000479710">
    <property type="component" value="Unassembled WGS sequence"/>
</dbReference>
<dbReference type="Gene3D" id="3.30.710.10">
    <property type="entry name" value="Potassium Channel Kv1.1, Chain A"/>
    <property type="match status" value="1"/>
</dbReference>
<evidence type="ECO:0000313" key="5">
    <source>
        <dbReference type="Proteomes" id="UP000479710"/>
    </source>
</evidence>
<feature type="domain" description="BTB" evidence="3">
    <location>
        <begin position="58"/>
        <end position="86"/>
    </location>
</feature>